<evidence type="ECO:0000313" key="3">
    <source>
        <dbReference type="Proteomes" id="UP000195880"/>
    </source>
</evidence>
<feature type="region of interest" description="Disordered" evidence="1">
    <location>
        <begin position="82"/>
        <end position="125"/>
    </location>
</feature>
<dbReference type="RefSeq" id="WP_087882636.1">
    <property type="nucleotide sequence ID" value="NZ_CP021748.1"/>
</dbReference>
<accession>A0A1Z1W3N8</accession>
<dbReference type="EMBL" id="CP021748">
    <property type="protein sequence ID" value="ARX81043.1"/>
    <property type="molecule type" value="Genomic_DNA"/>
</dbReference>
<dbReference type="Proteomes" id="UP000195880">
    <property type="component" value="Chromosome"/>
</dbReference>
<protein>
    <submittedName>
        <fullName evidence="2">LuxR family transcriptional regulator</fullName>
    </submittedName>
</protein>
<dbReference type="KEGG" id="salf:SMD44_00441"/>
<name>A0A1Z1W3N8_9ACTN</name>
<reference evidence="2 3" key="1">
    <citation type="submission" date="2017-05" db="EMBL/GenBank/DDBJ databases">
        <title>Streptomyces alboflavus Genome sequencing and assembly.</title>
        <authorList>
            <person name="Wang Y."/>
            <person name="Du B."/>
            <person name="Ding Y."/>
            <person name="Liu H."/>
            <person name="Hou Q."/>
            <person name="Liu K."/>
            <person name="Wang C."/>
            <person name="Yao L."/>
        </authorList>
    </citation>
    <scope>NUCLEOTIDE SEQUENCE [LARGE SCALE GENOMIC DNA]</scope>
    <source>
        <strain evidence="2 3">MDJK44</strain>
    </source>
</reference>
<organism evidence="2 3">
    <name type="scientific">Streptomyces alboflavus</name>
    <dbReference type="NCBI Taxonomy" id="67267"/>
    <lineage>
        <taxon>Bacteria</taxon>
        <taxon>Bacillati</taxon>
        <taxon>Actinomycetota</taxon>
        <taxon>Actinomycetes</taxon>
        <taxon>Kitasatosporales</taxon>
        <taxon>Streptomycetaceae</taxon>
        <taxon>Streptomyces</taxon>
    </lineage>
</organism>
<gene>
    <name evidence="2" type="ORF">SMD44_00441</name>
</gene>
<keyword evidence="3" id="KW-1185">Reference proteome</keyword>
<proteinExistence type="predicted"/>
<evidence type="ECO:0000256" key="1">
    <source>
        <dbReference type="SAM" id="MobiDB-lite"/>
    </source>
</evidence>
<evidence type="ECO:0000313" key="2">
    <source>
        <dbReference type="EMBL" id="ARX81043.1"/>
    </source>
</evidence>
<dbReference type="AlphaFoldDB" id="A0A1Z1W3N8"/>
<sequence length="125" mass="13645">MDQATLRNLRALVDAEVRVALVVDGMREADVLGVVGCGVTAIVWRRAAASARLLRAVRAAHQGEPTSPPTWWAPWSPEWGAERMPLTPDAAEHTPIGMTPREIDAIRPVSESGWSPKDSTPERSR</sequence>